<dbReference type="CDD" id="cd08054">
    <property type="entry name" value="gp6"/>
    <property type="match status" value="1"/>
</dbReference>
<dbReference type="InterPro" id="IPR021146">
    <property type="entry name" value="Phage_gp6-like_head-tail"/>
</dbReference>
<accession>A0A0J6DVP0</accession>
<reference evidence="1" key="2">
    <citation type="submission" date="2015-10" db="EMBL/GenBank/DDBJ databases">
        <authorList>
            <person name="Gilbert D.G."/>
        </authorList>
    </citation>
    <scope>NUCLEOTIDE SEQUENCE</scope>
    <source>
        <strain evidence="1">GO-13</strain>
    </source>
</reference>
<organism evidence="1 4">
    <name type="scientific">Bacillus glycinifermentans</name>
    <dbReference type="NCBI Taxonomy" id="1664069"/>
    <lineage>
        <taxon>Bacteria</taxon>
        <taxon>Bacillati</taxon>
        <taxon>Bacillota</taxon>
        <taxon>Bacilli</taxon>
        <taxon>Bacillales</taxon>
        <taxon>Bacillaceae</taxon>
        <taxon>Bacillus</taxon>
    </lineage>
</organism>
<dbReference type="EMBL" id="JARRTL010000051">
    <property type="protein sequence ID" value="MEC0487943.1"/>
    <property type="molecule type" value="Genomic_DNA"/>
</dbReference>
<dbReference type="InterPro" id="IPR006450">
    <property type="entry name" value="Phage_HK97_gp6-like"/>
</dbReference>
<dbReference type="Pfam" id="PF05135">
    <property type="entry name" value="Phage_connect_1"/>
    <property type="match status" value="1"/>
</dbReference>
<gene>
    <name evidence="1" type="ORF">AB447_217170</name>
    <name evidence="3" type="ORF">EQZ20_19390</name>
    <name evidence="2" type="ORF">P8828_24670</name>
</gene>
<dbReference type="Gene3D" id="1.10.3230.30">
    <property type="entry name" value="Phage gp6-like head-tail connector protein"/>
    <property type="match status" value="1"/>
</dbReference>
<keyword evidence="6" id="KW-1185">Reference proteome</keyword>
<sequence length="100" mass="11226">MTEMEQKELEEAKKFLRVDGDLEDDLILGFIASAKEYITAATGLKFPNNSARADMCVKAFVTHWYENREVAGTTSNLDGVLTMMINQLKYTVPETDSNAE</sequence>
<evidence type="ECO:0000313" key="2">
    <source>
        <dbReference type="EMBL" id="MEC0487943.1"/>
    </source>
</evidence>
<evidence type="ECO:0000313" key="4">
    <source>
        <dbReference type="Proteomes" id="UP000036168"/>
    </source>
</evidence>
<evidence type="ECO:0000313" key="5">
    <source>
        <dbReference type="Proteomes" id="UP000288675"/>
    </source>
</evidence>
<name>A0A0J6DVP0_9BACI</name>
<proteinExistence type="predicted"/>
<accession>A0A0J6EI04</accession>
<protein>
    <submittedName>
        <fullName evidence="1">DNA-packaging protein</fullName>
    </submittedName>
    <submittedName>
        <fullName evidence="2 3">Head-tail connector protein</fullName>
    </submittedName>
</protein>
<reference evidence="3 5" key="3">
    <citation type="submission" date="2019-01" db="EMBL/GenBank/DDBJ databases">
        <title>Genome sequence of Bacillus glycinifermentans SRCM103574.</title>
        <authorList>
            <person name="Kong H.-J."/>
            <person name="Jeong S.-Y."/>
            <person name="Jeong D.-Y."/>
        </authorList>
    </citation>
    <scope>NUCLEOTIDE SEQUENCE [LARGE SCALE GENOMIC DNA]</scope>
    <source>
        <strain evidence="3 5">SRCM103574</strain>
    </source>
</reference>
<dbReference type="Proteomes" id="UP000036168">
    <property type="component" value="Unassembled WGS sequence"/>
</dbReference>
<dbReference type="RefSeq" id="WP_048354907.1">
    <property type="nucleotide sequence ID" value="NZ_CP023481.1"/>
</dbReference>
<reference evidence="2 6" key="4">
    <citation type="submission" date="2023-03" db="EMBL/GenBank/DDBJ databases">
        <title>Agriculturally important microbes genome sequencing.</title>
        <authorList>
            <person name="Dunlap C."/>
        </authorList>
    </citation>
    <scope>NUCLEOTIDE SEQUENCE [LARGE SCALE GENOMIC DNA]</scope>
    <source>
        <strain evidence="2 6">CBP-3203</strain>
    </source>
</reference>
<dbReference type="Proteomes" id="UP000288675">
    <property type="component" value="Chromosome"/>
</dbReference>
<dbReference type="AlphaFoldDB" id="A0A0J6DVP0"/>
<dbReference type="NCBIfam" id="TIGR01560">
    <property type="entry name" value="put_DNA_pack"/>
    <property type="match status" value="1"/>
</dbReference>
<dbReference type="EMBL" id="CP035232">
    <property type="protein sequence ID" value="QAT66823.1"/>
    <property type="molecule type" value="Genomic_DNA"/>
</dbReference>
<dbReference type="EMBL" id="LECW02000019">
    <property type="protein sequence ID" value="KRT93734.1"/>
    <property type="molecule type" value="Genomic_DNA"/>
</dbReference>
<dbReference type="PATRIC" id="fig|1664069.3.peg.1069"/>
<reference evidence="1 4" key="1">
    <citation type="journal article" date="2015" name="Int. J. Syst. Evol. Microbiol.">
        <title>Bacillus glycinifermentans sp. nov., isolated from fermented soybean paste.</title>
        <authorList>
            <person name="Kim S.J."/>
            <person name="Dunlap C.A."/>
            <person name="Kwon S.W."/>
            <person name="Rooney A.P."/>
        </authorList>
    </citation>
    <scope>NUCLEOTIDE SEQUENCE [LARGE SCALE GENOMIC DNA]</scope>
    <source>
        <strain evidence="1 4">GO-13</strain>
    </source>
</reference>
<dbReference type="OrthoDB" id="5654at2"/>
<dbReference type="Proteomes" id="UP001341297">
    <property type="component" value="Unassembled WGS sequence"/>
</dbReference>
<evidence type="ECO:0000313" key="1">
    <source>
        <dbReference type="EMBL" id="KRT93734.1"/>
    </source>
</evidence>
<evidence type="ECO:0000313" key="3">
    <source>
        <dbReference type="EMBL" id="QAT66823.1"/>
    </source>
</evidence>
<dbReference type="GeneID" id="82854842"/>
<evidence type="ECO:0000313" key="6">
    <source>
        <dbReference type="Proteomes" id="UP001341297"/>
    </source>
</evidence>